<feature type="transmembrane region" description="Helical" evidence="1">
    <location>
        <begin position="195"/>
        <end position="213"/>
    </location>
</feature>
<dbReference type="Proteomes" id="UP001159405">
    <property type="component" value="Unassembled WGS sequence"/>
</dbReference>
<comment type="caution">
    <text evidence="2">The sequence shown here is derived from an EMBL/GenBank/DDBJ whole genome shotgun (WGS) entry which is preliminary data.</text>
</comment>
<evidence type="ECO:0008006" key="4">
    <source>
        <dbReference type="Google" id="ProtNLM"/>
    </source>
</evidence>
<feature type="transmembrane region" description="Helical" evidence="1">
    <location>
        <begin position="474"/>
        <end position="499"/>
    </location>
</feature>
<evidence type="ECO:0000313" key="2">
    <source>
        <dbReference type="EMBL" id="CAH3173801.1"/>
    </source>
</evidence>
<keyword evidence="1" id="KW-0812">Transmembrane</keyword>
<reference evidence="2 3" key="1">
    <citation type="submission" date="2022-05" db="EMBL/GenBank/DDBJ databases">
        <authorList>
            <consortium name="Genoscope - CEA"/>
            <person name="William W."/>
        </authorList>
    </citation>
    <scope>NUCLEOTIDE SEQUENCE [LARGE SCALE GENOMIC DNA]</scope>
</reference>
<proteinExistence type="predicted"/>
<keyword evidence="1" id="KW-1133">Transmembrane helix</keyword>
<sequence length="688" mass="78237">MAQIGVAFSGGGIRSAAFCSGALRRLLQKNVKIDFLSCVSGGGYTGSAYVDWKYRHDKKDDKKWHQDFFNHMRQEAGLICHCQRPCKAVLEFMALIAVLIFVSVIVPVLLSASIAFPLAYVIDFLFGSILRGADQSCSQQIQNNPNITIKQCREEQRSPDAIFDRYVLFMTPVLVAFLSHVLSGCIPRAKKLFQFFTYFCVIFFALVFFPWFINDFLHVLSIWMKILVLVPLFFVWISFPLNRTIATLMIGIYIISFVVFWRVYEESALGFVFDEKEFDLLLGISILLHWIGPPLVTIQQRLGHVYVRWIIQKAFFYPKTVGKCGCEGISWRNLFLYCPTCYQPNGQLGNIRSNQALTLDDLDEFTPTYIGCTTSNQWKRRPSPREAHYEVLTMSSQSIERLDRRQSEGELHGKLMPVDVHLSDVVATSASALNYHMGSVQGDEEPFKDLKVLLGLSTGSSIVSDERHERKRPFCVQIMPFLMEMLRGVPLIVLFAAYLRTRNGTYILAGFLVILLSTIVLSLISLVPTGSKHRGRLERIARFKVQYYQKNNDSEGKTKVEEGEILYIAPRHPSKAVKTKEYVTWKDALHDISVELPADQWGNGPELKAEEANRLTFCCCECCHGNAYCGFSEAMCEAFPQHSTNNQFFTPSMFSAYHREGYRASMEAKVEEFLNEESNSSPSAAFMV</sequence>
<name>A0ABN8R4S6_9CNID</name>
<dbReference type="SUPFAM" id="SSF52151">
    <property type="entry name" value="FabD/lysophospholipase-like"/>
    <property type="match status" value="1"/>
</dbReference>
<protein>
    <recommendedName>
        <fullName evidence="4">PNPLA domain-containing protein</fullName>
    </recommendedName>
</protein>
<keyword evidence="1" id="KW-0472">Membrane</keyword>
<evidence type="ECO:0000256" key="1">
    <source>
        <dbReference type="SAM" id="Phobius"/>
    </source>
</evidence>
<feature type="transmembrane region" description="Helical" evidence="1">
    <location>
        <begin position="505"/>
        <end position="527"/>
    </location>
</feature>
<accession>A0ABN8R4S6</accession>
<dbReference type="InterPro" id="IPR016035">
    <property type="entry name" value="Acyl_Trfase/lysoPLipase"/>
</dbReference>
<dbReference type="EMBL" id="CALNXK010000184">
    <property type="protein sequence ID" value="CAH3173801.1"/>
    <property type="molecule type" value="Genomic_DNA"/>
</dbReference>
<evidence type="ECO:0000313" key="3">
    <source>
        <dbReference type="Proteomes" id="UP001159405"/>
    </source>
</evidence>
<feature type="transmembrane region" description="Helical" evidence="1">
    <location>
        <begin position="92"/>
        <end position="122"/>
    </location>
</feature>
<gene>
    <name evidence="2" type="ORF">PLOB_00014376</name>
</gene>
<feature type="transmembrane region" description="Helical" evidence="1">
    <location>
        <begin position="219"/>
        <end position="239"/>
    </location>
</feature>
<keyword evidence="3" id="KW-1185">Reference proteome</keyword>
<organism evidence="2 3">
    <name type="scientific">Porites lobata</name>
    <dbReference type="NCBI Taxonomy" id="104759"/>
    <lineage>
        <taxon>Eukaryota</taxon>
        <taxon>Metazoa</taxon>
        <taxon>Cnidaria</taxon>
        <taxon>Anthozoa</taxon>
        <taxon>Hexacorallia</taxon>
        <taxon>Scleractinia</taxon>
        <taxon>Fungiina</taxon>
        <taxon>Poritidae</taxon>
        <taxon>Porites</taxon>
    </lineage>
</organism>
<feature type="transmembrane region" description="Helical" evidence="1">
    <location>
        <begin position="246"/>
        <end position="264"/>
    </location>
</feature>
<feature type="transmembrane region" description="Helical" evidence="1">
    <location>
        <begin position="166"/>
        <end position="183"/>
    </location>
</feature>
<dbReference type="Gene3D" id="3.40.1090.10">
    <property type="entry name" value="Cytosolic phospholipase A2 catalytic domain"/>
    <property type="match status" value="1"/>
</dbReference>